<reference evidence="4" key="1">
    <citation type="submission" date="2021-09" db="EMBL/GenBank/DDBJ databases">
        <authorList>
            <person name="Martin H S."/>
        </authorList>
    </citation>
    <scope>NUCLEOTIDE SEQUENCE</scope>
</reference>
<keyword evidence="2" id="KW-0720">Serine protease</keyword>
<dbReference type="InterPro" id="IPR001254">
    <property type="entry name" value="Trypsin_dom"/>
</dbReference>
<dbReference type="Proteomes" id="UP000789524">
    <property type="component" value="Unassembled WGS sequence"/>
</dbReference>
<evidence type="ECO:0000313" key="4">
    <source>
        <dbReference type="EMBL" id="CAG9583265.1"/>
    </source>
</evidence>
<dbReference type="PROSITE" id="PS50240">
    <property type="entry name" value="TRYPSIN_DOM"/>
    <property type="match status" value="1"/>
</dbReference>
<dbReference type="InterPro" id="IPR043504">
    <property type="entry name" value="Peptidase_S1_PA_chymotrypsin"/>
</dbReference>
<dbReference type="PROSITE" id="PS00134">
    <property type="entry name" value="TRYPSIN_HIS"/>
    <property type="match status" value="1"/>
</dbReference>
<dbReference type="InterPro" id="IPR018114">
    <property type="entry name" value="TRYPSIN_HIS"/>
</dbReference>
<comment type="caution">
    <text evidence="4">The sequence shown here is derived from an EMBL/GenBank/DDBJ whole genome shotgun (WGS) entry which is preliminary data.</text>
</comment>
<dbReference type="AlphaFoldDB" id="A0A8J2R9U8"/>
<dbReference type="InterPro" id="IPR033116">
    <property type="entry name" value="TRYPSIN_SER"/>
</dbReference>
<keyword evidence="5" id="KW-1185">Reference proteome</keyword>
<dbReference type="SUPFAM" id="SSF50494">
    <property type="entry name" value="Trypsin-like serine proteases"/>
    <property type="match status" value="1"/>
</dbReference>
<evidence type="ECO:0000256" key="1">
    <source>
        <dbReference type="ARBA" id="ARBA00023157"/>
    </source>
</evidence>
<protein>
    <submittedName>
        <fullName evidence="4">(African queen) hypothetical protein</fullName>
    </submittedName>
</protein>
<dbReference type="GO" id="GO:0006508">
    <property type="term" value="P:proteolysis"/>
    <property type="evidence" value="ECO:0007669"/>
    <property type="project" value="UniProtKB-KW"/>
</dbReference>
<dbReference type="GO" id="GO:0004252">
    <property type="term" value="F:serine-type endopeptidase activity"/>
    <property type="evidence" value="ECO:0007669"/>
    <property type="project" value="InterPro"/>
</dbReference>
<dbReference type="EMBL" id="CAKASE010000081">
    <property type="protein sequence ID" value="CAG9583265.1"/>
    <property type="molecule type" value="Genomic_DNA"/>
</dbReference>
<keyword evidence="1" id="KW-1015">Disulfide bond</keyword>
<feature type="domain" description="Peptidase S1" evidence="3">
    <location>
        <begin position="42"/>
        <end position="225"/>
    </location>
</feature>
<name>A0A8J2R9U8_9NEOP</name>
<organism evidence="4 5">
    <name type="scientific">Danaus chrysippus</name>
    <name type="common">African queen</name>
    <dbReference type="NCBI Taxonomy" id="151541"/>
    <lineage>
        <taxon>Eukaryota</taxon>
        <taxon>Metazoa</taxon>
        <taxon>Ecdysozoa</taxon>
        <taxon>Arthropoda</taxon>
        <taxon>Hexapoda</taxon>
        <taxon>Insecta</taxon>
        <taxon>Pterygota</taxon>
        <taxon>Neoptera</taxon>
        <taxon>Endopterygota</taxon>
        <taxon>Lepidoptera</taxon>
        <taxon>Glossata</taxon>
        <taxon>Ditrysia</taxon>
        <taxon>Papilionoidea</taxon>
        <taxon>Nymphalidae</taxon>
        <taxon>Danainae</taxon>
        <taxon>Danaini</taxon>
        <taxon>Danaina</taxon>
        <taxon>Danaus</taxon>
        <taxon>Anosia</taxon>
    </lineage>
</organism>
<dbReference type="Pfam" id="PF00089">
    <property type="entry name" value="Trypsin"/>
    <property type="match status" value="2"/>
</dbReference>
<dbReference type="InterPro" id="IPR001314">
    <property type="entry name" value="Peptidase_S1A"/>
</dbReference>
<dbReference type="Gene3D" id="2.40.10.10">
    <property type="entry name" value="Trypsin-like serine proteases"/>
    <property type="match status" value="2"/>
</dbReference>
<dbReference type="PROSITE" id="PS00135">
    <property type="entry name" value="TRYPSIN_SER"/>
    <property type="match status" value="1"/>
</dbReference>
<dbReference type="InterPro" id="IPR051333">
    <property type="entry name" value="CLIP_Serine_Protease"/>
</dbReference>
<dbReference type="CDD" id="cd00190">
    <property type="entry name" value="Tryp_SPc"/>
    <property type="match status" value="1"/>
</dbReference>
<keyword evidence="2" id="KW-0645">Protease</keyword>
<dbReference type="PANTHER" id="PTHR24260:SF136">
    <property type="entry name" value="GH08193P-RELATED"/>
    <property type="match status" value="1"/>
</dbReference>
<evidence type="ECO:0000256" key="2">
    <source>
        <dbReference type="RuleBase" id="RU363034"/>
    </source>
</evidence>
<dbReference type="PANTHER" id="PTHR24260">
    <property type="match status" value="1"/>
</dbReference>
<dbReference type="SMART" id="SM00020">
    <property type="entry name" value="Tryp_SPc"/>
    <property type="match status" value="1"/>
</dbReference>
<accession>A0A8J2R9U8</accession>
<dbReference type="InterPro" id="IPR009003">
    <property type="entry name" value="Peptidase_S1_PA"/>
</dbReference>
<proteinExistence type="predicted"/>
<sequence>MCVTEDFFGDINPLNYHTNFGIPKAKALLRDVLHKKIIISEITGGEITRIQDVPYQAGLIIHLSELITSVCGGSLISSTRVLTAAHCYDDGVKVTISYTVVLGTMNLFKGGRRIDTDQVTVHPMWNPTISENDLAILHIPKIKFSGLKITSDQYLSSVSLTIISNEECAAVYPEIIQDSHVCTIGNNTASTCHGDSGGPLAVKIHGKSILVGGKSTSWYLYVTSE</sequence>
<dbReference type="OrthoDB" id="5565075at2759"/>
<gene>
    <name evidence="4" type="ORF">DCHRY22_LOCUS14692</name>
</gene>
<evidence type="ECO:0000313" key="5">
    <source>
        <dbReference type="Proteomes" id="UP000789524"/>
    </source>
</evidence>
<dbReference type="PRINTS" id="PR00722">
    <property type="entry name" value="CHYMOTRYPSIN"/>
</dbReference>
<keyword evidence="2" id="KW-0378">Hydrolase</keyword>
<evidence type="ECO:0000259" key="3">
    <source>
        <dbReference type="PROSITE" id="PS50240"/>
    </source>
</evidence>